<comment type="subcellular location">
    <subcellularLocation>
        <location evidence="1">Nucleus</location>
    </subcellularLocation>
</comment>
<dbReference type="GO" id="GO:0003677">
    <property type="term" value="F:DNA binding"/>
    <property type="evidence" value="ECO:0007669"/>
    <property type="project" value="TreeGrafter"/>
</dbReference>
<comment type="similarity">
    <text evidence="2">Belongs to the timeless family.</text>
</comment>
<protein>
    <recommendedName>
        <fullName evidence="3">Topoisomerase 1-associated factor 1</fullName>
    </recommendedName>
</protein>
<keyword evidence="4" id="KW-0236">DNA replication inhibitor</keyword>
<evidence type="ECO:0000259" key="9">
    <source>
        <dbReference type="Pfam" id="PF04821"/>
    </source>
</evidence>
<keyword evidence="6" id="KW-0469">Meiosis</keyword>
<evidence type="ECO:0000256" key="8">
    <source>
        <dbReference type="SAM" id="MobiDB-lite"/>
    </source>
</evidence>
<dbReference type="AlphaFoldDB" id="A0A9P4IGI0"/>
<feature type="compositionally biased region" description="Acidic residues" evidence="8">
    <location>
        <begin position="1087"/>
        <end position="1096"/>
    </location>
</feature>
<keyword evidence="5" id="KW-0539">Nucleus</keyword>
<dbReference type="Proteomes" id="UP000799772">
    <property type="component" value="Unassembled WGS sequence"/>
</dbReference>
<comment type="caution">
    <text evidence="10">The sequence shown here is derived from an EMBL/GenBank/DDBJ whole genome shotgun (WGS) entry which is preliminary data.</text>
</comment>
<name>A0A9P4IGI0_9PEZI</name>
<feature type="region of interest" description="Disordered" evidence="8">
    <location>
        <begin position="911"/>
        <end position="1003"/>
    </location>
</feature>
<dbReference type="InterPro" id="IPR044998">
    <property type="entry name" value="Timeless"/>
</dbReference>
<evidence type="ECO:0000256" key="7">
    <source>
        <dbReference type="ARBA" id="ARBA00023306"/>
    </source>
</evidence>
<feature type="compositionally biased region" description="Basic and acidic residues" evidence="8">
    <location>
        <begin position="784"/>
        <end position="803"/>
    </location>
</feature>
<evidence type="ECO:0000256" key="3">
    <source>
        <dbReference type="ARBA" id="ARBA00021529"/>
    </source>
</evidence>
<feature type="region of interest" description="Disordered" evidence="8">
    <location>
        <begin position="784"/>
        <end position="824"/>
    </location>
</feature>
<proteinExistence type="inferred from homology"/>
<feature type="compositionally biased region" description="Polar residues" evidence="8">
    <location>
        <begin position="1099"/>
        <end position="1114"/>
    </location>
</feature>
<dbReference type="PANTHER" id="PTHR22940:SF4">
    <property type="entry name" value="PROTEIN TIMELESS HOMOLOG"/>
    <property type="match status" value="1"/>
</dbReference>
<organism evidence="10 11">
    <name type="scientific">Rhizodiscina lignyota</name>
    <dbReference type="NCBI Taxonomy" id="1504668"/>
    <lineage>
        <taxon>Eukaryota</taxon>
        <taxon>Fungi</taxon>
        <taxon>Dikarya</taxon>
        <taxon>Ascomycota</taxon>
        <taxon>Pezizomycotina</taxon>
        <taxon>Dothideomycetes</taxon>
        <taxon>Pleosporomycetidae</taxon>
        <taxon>Aulographales</taxon>
        <taxon>Rhizodiscinaceae</taxon>
        <taxon>Rhizodiscina</taxon>
    </lineage>
</organism>
<sequence length="1164" mass="133002">MNIDEWVQPTVHPEVRAHVNSLVSALGGSSAEYDGRYVLGDDALACLKDIKRWLKLHDDSYNRHDVARALAEADLVCKDLLEILASWPETDEGQGMRYKIAAACLELLVPLTWPVQKDDTKMTVHNHKHMPYLQLAQVKYKRAILQHDSERILRTIVRIGLPAMAEARNERSPRDEGIIRIVLFALRNIAMIEQPRNLPVDGDESDISRSTLIEAFHTQDIFQLLLTIASSMGEEFDVQDVLILEILFHVLKGIDPEKLFMEEKHLASANTDELKGLIQKEKSMLSGYARHAPSRHNRFGTMVWVKRGDDRVSTVSGQDFLGNDQRSLVHMDKSKKWNRPKYRGKRPEEAPTDEFDVSIPLSQRARNHLRSFVEDFLDSSFNPLFGYLRKTIEREADRVIAANTMQYFYLISWFLKAECARRKATKNKKGSRAANVEDESFALIASALTQSAFVLLNRFMQRSQDDKNWNDLNAGMKCFTQILLTIQEMADSPLEDDQDIAENIQNRIFYEETTHDRIITILRSYKDQGFGYLDACTEMAHVFLRMLERYSKQNVDLQIRSRRRARRKQKATDGTEGEGNAAAEDQEDLHEAQRTVSERKFDFHRFAAKFTTQQCINTFVALTTYYNDLSAEQLKRAHRYFHRVAFKMEIPISLYRVDILHLFYKMIKGPGGLDPDSPSFKEWEELIRHLFRQAIKKVQERPELIVEMLFSKINATMFYLEHGYDKEVVKRPPRPPADLEVKPGLALKDQIAVVVTVLVLEAKFDLLGWLKGVLGSAAEERKAWEDSETRKVTQENSNEDRETAGSGELQASNGVDKATAPSILAKPDDDDIKKAMFKNNKLRLLMTLVGFMRLGVEDDADASWIIPSNITSDALKESRQWIEHAEFHGLGFDLEEGKSAEDYLRRKRKVEYDDDTEGSSGDDFLFAAGGPTARKPDGEDGTDDAPKRRRRLQRRDEELDDEEKERRRKAREETQKENLRKIKSTLYVDSDDEEDDDERDKDFFAKEEQIRKATRENILKALSEAQVNSKATKKRKSTDGAKGNRKRKKVSLEDDIEGSASDTDASDDDDLIGSRVARRSSPAEASIDNDDSDAEMTDTPLSSPHANATNQEPQTKPVETRPADTSSTFAQQTVTEGDNDEDDVLVRTQRRTVRAGFIIDSDSE</sequence>
<feature type="domain" description="Timeless N-terminal" evidence="9">
    <location>
        <begin position="36"/>
        <end position="305"/>
    </location>
</feature>
<keyword evidence="11" id="KW-1185">Reference proteome</keyword>
<evidence type="ECO:0000313" key="10">
    <source>
        <dbReference type="EMBL" id="KAF2098057.1"/>
    </source>
</evidence>
<feature type="compositionally biased region" description="Acidic residues" evidence="8">
    <location>
        <begin position="989"/>
        <end position="999"/>
    </location>
</feature>
<feature type="compositionally biased region" description="Basic and acidic residues" evidence="8">
    <location>
        <begin position="970"/>
        <end position="980"/>
    </location>
</feature>
<dbReference type="OrthoDB" id="310853at2759"/>
<evidence type="ECO:0000256" key="2">
    <source>
        <dbReference type="ARBA" id="ARBA00008174"/>
    </source>
</evidence>
<dbReference type="PANTHER" id="PTHR22940">
    <property type="entry name" value="TIMEOUT/TIMELESS-2"/>
    <property type="match status" value="1"/>
</dbReference>
<dbReference type="EMBL" id="ML978127">
    <property type="protein sequence ID" value="KAF2098057.1"/>
    <property type="molecule type" value="Genomic_DNA"/>
</dbReference>
<dbReference type="GO" id="GO:0000076">
    <property type="term" value="P:DNA replication checkpoint signaling"/>
    <property type="evidence" value="ECO:0007669"/>
    <property type="project" value="TreeGrafter"/>
</dbReference>
<feature type="compositionally biased region" description="Polar residues" evidence="8">
    <location>
        <begin position="1123"/>
        <end position="1136"/>
    </location>
</feature>
<keyword evidence="7" id="KW-0131">Cell cycle</keyword>
<dbReference type="InterPro" id="IPR006906">
    <property type="entry name" value="Timeless_N"/>
</dbReference>
<evidence type="ECO:0000256" key="6">
    <source>
        <dbReference type="ARBA" id="ARBA00023254"/>
    </source>
</evidence>
<dbReference type="GO" id="GO:0043111">
    <property type="term" value="P:replication fork arrest"/>
    <property type="evidence" value="ECO:0007669"/>
    <property type="project" value="TreeGrafter"/>
</dbReference>
<reference evidence="10" key="1">
    <citation type="journal article" date="2020" name="Stud. Mycol.">
        <title>101 Dothideomycetes genomes: a test case for predicting lifestyles and emergence of pathogens.</title>
        <authorList>
            <person name="Haridas S."/>
            <person name="Albert R."/>
            <person name="Binder M."/>
            <person name="Bloem J."/>
            <person name="Labutti K."/>
            <person name="Salamov A."/>
            <person name="Andreopoulos B."/>
            <person name="Baker S."/>
            <person name="Barry K."/>
            <person name="Bills G."/>
            <person name="Bluhm B."/>
            <person name="Cannon C."/>
            <person name="Castanera R."/>
            <person name="Culley D."/>
            <person name="Daum C."/>
            <person name="Ezra D."/>
            <person name="Gonzalez J."/>
            <person name="Henrissat B."/>
            <person name="Kuo A."/>
            <person name="Liang C."/>
            <person name="Lipzen A."/>
            <person name="Lutzoni F."/>
            <person name="Magnuson J."/>
            <person name="Mondo S."/>
            <person name="Nolan M."/>
            <person name="Ohm R."/>
            <person name="Pangilinan J."/>
            <person name="Park H.-J."/>
            <person name="Ramirez L."/>
            <person name="Alfaro M."/>
            <person name="Sun H."/>
            <person name="Tritt A."/>
            <person name="Yoshinaga Y."/>
            <person name="Zwiers L.-H."/>
            <person name="Turgeon B."/>
            <person name="Goodwin S."/>
            <person name="Spatafora J."/>
            <person name="Crous P."/>
            <person name="Grigoriev I."/>
        </authorList>
    </citation>
    <scope>NUCLEOTIDE SEQUENCE</scope>
    <source>
        <strain evidence="10">CBS 133067</strain>
    </source>
</reference>
<evidence type="ECO:0000256" key="1">
    <source>
        <dbReference type="ARBA" id="ARBA00004123"/>
    </source>
</evidence>
<dbReference type="GO" id="GO:0006281">
    <property type="term" value="P:DNA repair"/>
    <property type="evidence" value="ECO:0007669"/>
    <property type="project" value="TreeGrafter"/>
</dbReference>
<dbReference type="GO" id="GO:0051321">
    <property type="term" value="P:meiotic cell cycle"/>
    <property type="evidence" value="ECO:0007669"/>
    <property type="project" value="UniProtKB-KW"/>
</dbReference>
<evidence type="ECO:0000256" key="4">
    <source>
        <dbReference type="ARBA" id="ARBA00022880"/>
    </source>
</evidence>
<feature type="region of interest" description="Disordered" evidence="8">
    <location>
        <begin position="561"/>
        <end position="591"/>
    </location>
</feature>
<evidence type="ECO:0000313" key="11">
    <source>
        <dbReference type="Proteomes" id="UP000799772"/>
    </source>
</evidence>
<evidence type="ECO:0000256" key="5">
    <source>
        <dbReference type="ARBA" id="ARBA00023242"/>
    </source>
</evidence>
<accession>A0A9P4IGI0</accession>
<dbReference type="Pfam" id="PF04821">
    <property type="entry name" value="TIMELESS"/>
    <property type="match status" value="1"/>
</dbReference>
<dbReference type="GO" id="GO:0031298">
    <property type="term" value="C:replication fork protection complex"/>
    <property type="evidence" value="ECO:0007669"/>
    <property type="project" value="TreeGrafter"/>
</dbReference>
<gene>
    <name evidence="10" type="ORF">NA57DRAFT_40806</name>
</gene>
<feature type="region of interest" description="Disordered" evidence="8">
    <location>
        <begin position="1022"/>
        <end position="1164"/>
    </location>
</feature>